<reference evidence="2" key="1">
    <citation type="journal article" date="2023" name="Science">
        <title>Genome structures resolve the early diversification of teleost fishes.</title>
        <authorList>
            <person name="Parey E."/>
            <person name="Louis A."/>
            <person name="Montfort J."/>
            <person name="Bouchez O."/>
            <person name="Roques C."/>
            <person name="Iampietro C."/>
            <person name="Lluch J."/>
            <person name="Castinel A."/>
            <person name="Donnadieu C."/>
            <person name="Desvignes T."/>
            <person name="Floi Bucao C."/>
            <person name="Jouanno E."/>
            <person name="Wen M."/>
            <person name="Mejri S."/>
            <person name="Dirks R."/>
            <person name="Jansen H."/>
            <person name="Henkel C."/>
            <person name="Chen W.J."/>
            <person name="Zahm M."/>
            <person name="Cabau C."/>
            <person name="Klopp C."/>
            <person name="Thompson A.W."/>
            <person name="Robinson-Rechavi M."/>
            <person name="Braasch I."/>
            <person name="Lecointre G."/>
            <person name="Bobe J."/>
            <person name="Postlethwait J.H."/>
            <person name="Berthelot C."/>
            <person name="Roest Crollius H."/>
            <person name="Guiguen Y."/>
        </authorList>
    </citation>
    <scope>NUCLEOTIDE SEQUENCE</scope>
    <source>
        <strain evidence="2">WJC10195</strain>
    </source>
</reference>
<evidence type="ECO:0000256" key="1">
    <source>
        <dbReference type="SAM" id="Phobius"/>
    </source>
</evidence>
<dbReference type="Gene3D" id="2.60.40.10">
    <property type="entry name" value="Immunoglobulins"/>
    <property type="match status" value="1"/>
</dbReference>
<evidence type="ECO:0000313" key="3">
    <source>
        <dbReference type="Proteomes" id="UP001152622"/>
    </source>
</evidence>
<protein>
    <recommendedName>
        <fullName evidence="4">Immunoglobulin V-set domain-containing protein</fullName>
    </recommendedName>
</protein>
<keyword evidence="1" id="KW-0812">Transmembrane</keyword>
<gene>
    <name evidence="2" type="ORF">SKAU_G00421130</name>
</gene>
<keyword evidence="3" id="KW-1185">Reference proteome</keyword>
<evidence type="ECO:0000313" key="2">
    <source>
        <dbReference type="EMBL" id="KAJ8333217.1"/>
    </source>
</evidence>
<sequence length="111" mass="11998">MGASRHLGVEFDPADDSVLLKIESVTERDVALYYCASMRRGSLHFGNGTKIIISGGEGSGPPDCVFCCVHLTFVSLLCVVVCTLALCCFVRQMLKKKPQEEEEEGLPVTSG</sequence>
<keyword evidence="1" id="KW-1133">Transmembrane helix</keyword>
<keyword evidence="1" id="KW-0472">Membrane</keyword>
<proteinExistence type="predicted"/>
<accession>A0A9Q1E6T0</accession>
<dbReference type="Proteomes" id="UP001152622">
    <property type="component" value="Chromosome 24"/>
</dbReference>
<feature type="transmembrane region" description="Helical" evidence="1">
    <location>
        <begin position="69"/>
        <end position="90"/>
    </location>
</feature>
<evidence type="ECO:0008006" key="4">
    <source>
        <dbReference type="Google" id="ProtNLM"/>
    </source>
</evidence>
<organism evidence="2 3">
    <name type="scientific">Synaphobranchus kaupii</name>
    <name type="common">Kaup's arrowtooth eel</name>
    <dbReference type="NCBI Taxonomy" id="118154"/>
    <lineage>
        <taxon>Eukaryota</taxon>
        <taxon>Metazoa</taxon>
        <taxon>Chordata</taxon>
        <taxon>Craniata</taxon>
        <taxon>Vertebrata</taxon>
        <taxon>Euteleostomi</taxon>
        <taxon>Actinopterygii</taxon>
        <taxon>Neopterygii</taxon>
        <taxon>Teleostei</taxon>
        <taxon>Anguilliformes</taxon>
        <taxon>Synaphobranchidae</taxon>
        <taxon>Synaphobranchus</taxon>
    </lineage>
</organism>
<dbReference type="EMBL" id="JAINUF010000024">
    <property type="protein sequence ID" value="KAJ8333217.1"/>
    <property type="molecule type" value="Genomic_DNA"/>
</dbReference>
<dbReference type="InterPro" id="IPR036179">
    <property type="entry name" value="Ig-like_dom_sf"/>
</dbReference>
<dbReference type="InterPro" id="IPR013783">
    <property type="entry name" value="Ig-like_fold"/>
</dbReference>
<dbReference type="AlphaFoldDB" id="A0A9Q1E6T0"/>
<comment type="caution">
    <text evidence="2">The sequence shown here is derived from an EMBL/GenBank/DDBJ whole genome shotgun (WGS) entry which is preliminary data.</text>
</comment>
<name>A0A9Q1E6T0_SYNKA</name>
<dbReference type="SUPFAM" id="SSF48726">
    <property type="entry name" value="Immunoglobulin"/>
    <property type="match status" value="1"/>
</dbReference>